<sequence>MKTLVFDVMLHGRLVCTLKYRYNPAFPIDVEDLSRLVISKRPTLKGKDFRIVF</sequence>
<dbReference type="AlphaFoldDB" id="A0A948TML5"/>
<evidence type="ECO:0000313" key="1">
    <source>
        <dbReference type="EMBL" id="MBU3856232.1"/>
    </source>
</evidence>
<name>A0A948TML5_9BACT</name>
<reference evidence="1" key="2">
    <citation type="submission" date="2021-04" db="EMBL/GenBank/DDBJ databases">
        <authorList>
            <person name="Gilroy R."/>
        </authorList>
    </citation>
    <scope>NUCLEOTIDE SEQUENCE</scope>
    <source>
        <strain evidence="1">8470</strain>
    </source>
</reference>
<evidence type="ECO:0000313" key="2">
    <source>
        <dbReference type="Proteomes" id="UP000784286"/>
    </source>
</evidence>
<proteinExistence type="predicted"/>
<accession>A0A948TML5</accession>
<comment type="caution">
    <text evidence="1">The sequence shown here is derived from an EMBL/GenBank/DDBJ whole genome shotgun (WGS) entry which is preliminary data.</text>
</comment>
<gene>
    <name evidence="1" type="ORF">H9928_06720</name>
</gene>
<dbReference type="EMBL" id="JAHLFJ010000066">
    <property type="protein sequence ID" value="MBU3856232.1"/>
    <property type="molecule type" value="Genomic_DNA"/>
</dbReference>
<organism evidence="1 2">
    <name type="scientific">Candidatus Phocaeicola excrementipullorum</name>
    <dbReference type="NCBI Taxonomy" id="2838731"/>
    <lineage>
        <taxon>Bacteria</taxon>
        <taxon>Pseudomonadati</taxon>
        <taxon>Bacteroidota</taxon>
        <taxon>Bacteroidia</taxon>
        <taxon>Bacteroidales</taxon>
        <taxon>Bacteroidaceae</taxon>
        <taxon>Phocaeicola</taxon>
    </lineage>
</organism>
<protein>
    <submittedName>
        <fullName evidence="1">Uncharacterized protein</fullName>
    </submittedName>
</protein>
<reference evidence="1" key="1">
    <citation type="journal article" date="2021" name="PeerJ">
        <title>Extensive microbial diversity within the chicken gut microbiome revealed by metagenomics and culture.</title>
        <authorList>
            <person name="Gilroy R."/>
            <person name="Ravi A."/>
            <person name="Getino M."/>
            <person name="Pursley I."/>
            <person name="Horton D.L."/>
            <person name="Alikhan N.F."/>
            <person name="Baker D."/>
            <person name="Gharbi K."/>
            <person name="Hall N."/>
            <person name="Watson M."/>
            <person name="Adriaenssens E.M."/>
            <person name="Foster-Nyarko E."/>
            <person name="Jarju S."/>
            <person name="Secka A."/>
            <person name="Antonio M."/>
            <person name="Oren A."/>
            <person name="Chaudhuri R.R."/>
            <person name="La Ragione R."/>
            <person name="Hildebrand F."/>
            <person name="Pallen M.J."/>
        </authorList>
    </citation>
    <scope>NUCLEOTIDE SEQUENCE</scope>
    <source>
        <strain evidence="1">8470</strain>
    </source>
</reference>
<dbReference type="Proteomes" id="UP000784286">
    <property type="component" value="Unassembled WGS sequence"/>
</dbReference>